<dbReference type="Pfam" id="PF00012">
    <property type="entry name" value="HSP70"/>
    <property type="match status" value="2"/>
</dbReference>
<dbReference type="InterPro" id="IPR018181">
    <property type="entry name" value="Heat_shock_70_CS"/>
</dbReference>
<comment type="similarity">
    <text evidence="1">Belongs to the heat shock protein 70 family.</text>
</comment>
<keyword evidence="3" id="KW-0067">ATP-binding</keyword>
<dbReference type="InterPro" id="IPR043129">
    <property type="entry name" value="ATPase_NBD"/>
</dbReference>
<name>A0A914Q9D4_9BILA</name>
<dbReference type="GO" id="GO:0140662">
    <property type="term" value="F:ATP-dependent protein folding chaperone"/>
    <property type="evidence" value="ECO:0007669"/>
    <property type="project" value="InterPro"/>
</dbReference>
<evidence type="ECO:0000256" key="3">
    <source>
        <dbReference type="ARBA" id="ARBA00022840"/>
    </source>
</evidence>
<reference evidence="5" key="1">
    <citation type="submission" date="2022-11" db="UniProtKB">
        <authorList>
            <consortium name="WormBaseParasite"/>
        </authorList>
    </citation>
    <scope>IDENTIFICATION</scope>
</reference>
<keyword evidence="2" id="KW-0547">Nucleotide-binding</keyword>
<accession>A0A914Q9D4</accession>
<dbReference type="PANTHER" id="PTHR19375">
    <property type="entry name" value="HEAT SHOCK PROTEIN 70KDA"/>
    <property type="match status" value="1"/>
</dbReference>
<evidence type="ECO:0000313" key="4">
    <source>
        <dbReference type="Proteomes" id="UP000887578"/>
    </source>
</evidence>
<dbReference type="Gene3D" id="3.30.420.40">
    <property type="match status" value="3"/>
</dbReference>
<dbReference type="SUPFAM" id="SSF53067">
    <property type="entry name" value="Actin-like ATPase domain"/>
    <property type="match status" value="2"/>
</dbReference>
<dbReference type="PROSITE" id="PS01036">
    <property type="entry name" value="HSP70_3"/>
    <property type="match status" value="1"/>
</dbReference>
<dbReference type="WBParaSite" id="PDA_v2.g23766.t1">
    <property type="protein sequence ID" value="PDA_v2.g23766.t1"/>
    <property type="gene ID" value="PDA_v2.g23766"/>
</dbReference>
<sequence>MKQKVQEFVGGISSALTITVPSTFTDSQKDATCAAAFLAGWEYVDLIPEPIAAAFAYLELGNKKYKLMLECQKIKECLSENFEDSLDVVEYDLSFEDFISITRKEFEELSVNLLKKIETCIQDVIEKSEFNHNQIDKVLLVGGGSRMPMIKTLLKNIFPKAEQCCTKHPDEVVAAK</sequence>
<evidence type="ECO:0000256" key="1">
    <source>
        <dbReference type="ARBA" id="ARBA00007381"/>
    </source>
</evidence>
<evidence type="ECO:0000313" key="5">
    <source>
        <dbReference type="WBParaSite" id="PDA_v2.g23766.t1"/>
    </source>
</evidence>
<dbReference type="GO" id="GO:0005524">
    <property type="term" value="F:ATP binding"/>
    <property type="evidence" value="ECO:0007669"/>
    <property type="project" value="UniProtKB-KW"/>
</dbReference>
<organism evidence="4 5">
    <name type="scientific">Panagrolaimus davidi</name>
    <dbReference type="NCBI Taxonomy" id="227884"/>
    <lineage>
        <taxon>Eukaryota</taxon>
        <taxon>Metazoa</taxon>
        <taxon>Ecdysozoa</taxon>
        <taxon>Nematoda</taxon>
        <taxon>Chromadorea</taxon>
        <taxon>Rhabditida</taxon>
        <taxon>Tylenchina</taxon>
        <taxon>Panagrolaimomorpha</taxon>
        <taxon>Panagrolaimoidea</taxon>
        <taxon>Panagrolaimidae</taxon>
        <taxon>Panagrolaimus</taxon>
    </lineage>
</organism>
<dbReference type="Gene3D" id="3.90.640.10">
    <property type="entry name" value="Actin, Chain A, domain 4"/>
    <property type="match status" value="1"/>
</dbReference>
<proteinExistence type="inferred from homology"/>
<evidence type="ECO:0000256" key="2">
    <source>
        <dbReference type="ARBA" id="ARBA00022741"/>
    </source>
</evidence>
<protein>
    <submittedName>
        <fullName evidence="5">Heat shock protein 70</fullName>
    </submittedName>
</protein>
<dbReference type="GO" id="GO:0006950">
    <property type="term" value="P:response to stress"/>
    <property type="evidence" value="ECO:0007669"/>
    <property type="project" value="UniProtKB-ARBA"/>
</dbReference>
<keyword evidence="4" id="KW-1185">Reference proteome</keyword>
<dbReference type="InterPro" id="IPR013126">
    <property type="entry name" value="Hsp_70_fam"/>
</dbReference>
<dbReference type="AlphaFoldDB" id="A0A914Q9D4"/>
<dbReference type="Proteomes" id="UP000887578">
    <property type="component" value="Unplaced"/>
</dbReference>